<evidence type="ECO:0000313" key="3">
    <source>
        <dbReference type="EMBL" id="AVK75051.1"/>
    </source>
</evidence>
<gene>
    <name evidence="3" type="ORF">pqer_cds_629</name>
</gene>
<protein>
    <recommendedName>
        <fullName evidence="2">DUF5867 domain-containing protein</fullName>
    </recommendedName>
</protein>
<evidence type="ECO:0000259" key="2">
    <source>
        <dbReference type="Pfam" id="PF19185"/>
    </source>
</evidence>
<dbReference type="InterPro" id="IPR043841">
    <property type="entry name" value="DUF5867"/>
</dbReference>
<proteinExistence type="predicted"/>
<dbReference type="KEGG" id="vg:36844192"/>
<feature type="region of interest" description="Disordered" evidence="1">
    <location>
        <begin position="1"/>
        <end position="20"/>
    </location>
</feature>
<name>A0A2U7U9D1_9VIRU</name>
<dbReference type="EMBL" id="MG011689">
    <property type="protein sequence ID" value="AVK75051.1"/>
    <property type="molecule type" value="Genomic_DNA"/>
</dbReference>
<accession>A0A2U7U9D1</accession>
<organism evidence="3">
    <name type="scientific">Pandoravirus quercus</name>
    <dbReference type="NCBI Taxonomy" id="2107709"/>
    <lineage>
        <taxon>Viruses</taxon>
        <taxon>Pandoravirus</taxon>
    </lineage>
</organism>
<dbReference type="RefSeq" id="YP_009483320.1">
    <property type="nucleotide sequence ID" value="NC_037667.1"/>
</dbReference>
<dbReference type="Proteomes" id="UP000248852">
    <property type="component" value="Segment"/>
</dbReference>
<sequence length="787" mass="86043">MEHDKSQESTATAVPEDSITATTTKAMEACETIPPDVLPTLVTEPAAGVAVGALAAVAETLAADGAPTTTHMGRVAPFDSTCADLTPVVPMDDVEENRRGLAFGVRLRRVEEAIEAAEAIFCLATADVEPSSVPAPLVATVTAGRGVFLLRDTLVDATLEGGDTGVSRCLAVASRAEALGRCYSRLSEGVRARTALTHVTEWLLDIDNRHPYTERPADASAVVDIADTDMWMPVVDIAYAAGRLCSMPLLERAHAEIGRRAKEHTHTLAEYASNTWRPRWASQFPAKDGIEIATTAVEAFAKGLTRPAEDLPPHHDYMAVCRGPARAIVCTVRETRLDHDAQMAEWSIYPRESIDQTRLILARAIDTHQGGRRDALLYMLGLLTRFVTIGSSLFGLEDDDVPLQKFALHLGDPTDPSRDIALESLDIIGDEVDLAHEPEASHGPVAARPPHPQDDLLAGLWKHHPDLFLAVLAHVRPWDIGSLAQCSHTHYAHVVKAVRDDDAAGTARRLGLMAFSGTLQLQRHIDSPTYDPVAQVVTPPPPQSTQEGLSDLRPLLFLCRSMALREHDERLTQWSTGRLARSRELVASKELAAACALGCGGAIARCIDWMDIRQRPDSHYSHELYDSRVGRLAEEAGFYGSPMMLHIAITESLAAIPWTENWSDGGRARLDRQVKHLVCRTASGIAKGLKYFNSSYTRGHRRHRRRLDGLPALVDVLCTFLAGARHEMTSGHLCMWTRVSLCKAFHVAAITVLDPGTCLDMPRLRTRLALVLLEIARSVWMGECARD</sequence>
<evidence type="ECO:0000256" key="1">
    <source>
        <dbReference type="SAM" id="MobiDB-lite"/>
    </source>
</evidence>
<reference evidence="3" key="1">
    <citation type="journal article" date="2018" name="Nat. Commun.">
        <title>Diversity and evolution of the emerging Pandoraviridae family.</title>
        <authorList>
            <person name="Legendre M."/>
            <person name="Fabre E."/>
            <person name="Poirot O."/>
            <person name="Jeudy S."/>
            <person name="Lartigue A."/>
            <person name="Alempic J.M."/>
            <person name="Beucher L."/>
            <person name="Philippe N."/>
            <person name="Bertaux L."/>
            <person name="Christo-Foroux E."/>
            <person name="Labadie K."/>
            <person name="Coute Y."/>
            <person name="Abergel C."/>
            <person name="Claverie J.M."/>
        </authorList>
    </citation>
    <scope>NUCLEOTIDE SEQUENCE [LARGE SCALE GENOMIC DNA]</scope>
    <source>
        <strain evidence="3">Quercus</strain>
    </source>
</reference>
<dbReference type="GeneID" id="36844192"/>
<feature type="domain" description="DUF5867" evidence="2">
    <location>
        <begin position="291"/>
        <end position="562"/>
    </location>
</feature>
<dbReference type="Pfam" id="PF19185">
    <property type="entry name" value="DUF5867"/>
    <property type="match status" value="1"/>
</dbReference>